<protein>
    <submittedName>
        <fullName evidence="2">Uncharacterized protein</fullName>
    </submittedName>
</protein>
<comment type="caution">
    <text evidence="2">The sequence shown here is derived from an EMBL/GenBank/DDBJ whole genome shotgun (WGS) entry which is preliminary data.</text>
</comment>
<dbReference type="PANTHER" id="PTHR34044:SF3">
    <property type="entry name" value="KETOPANTOATE REDUCTASE N-TERMINAL DOMAIN-CONTAINING PROTEIN"/>
    <property type="match status" value="1"/>
</dbReference>
<dbReference type="Proteomes" id="UP000612055">
    <property type="component" value="Unassembled WGS sequence"/>
</dbReference>
<dbReference type="AlphaFoldDB" id="A0A835YDK0"/>
<proteinExistence type="predicted"/>
<reference evidence="2" key="1">
    <citation type="journal article" date="2020" name="bioRxiv">
        <title>Comparative genomics of Chlamydomonas.</title>
        <authorList>
            <person name="Craig R.J."/>
            <person name="Hasan A.R."/>
            <person name="Ness R.W."/>
            <person name="Keightley P.D."/>
        </authorList>
    </citation>
    <scope>NUCLEOTIDE SEQUENCE</scope>
    <source>
        <strain evidence="2">CCAP 11/70</strain>
    </source>
</reference>
<keyword evidence="3" id="KW-1185">Reference proteome</keyword>
<dbReference type="EMBL" id="JAEHOE010000007">
    <property type="protein sequence ID" value="KAG2499298.1"/>
    <property type="molecule type" value="Genomic_DNA"/>
</dbReference>
<sequence length="348" mass="35973">MLGQDLSGIVSRDDPVTSTEEDQGPIYVATTNDALDAVLERTPPGRRGDLVLLQAGRVRPLLFSDGSQPSQHRPQNGWLLPWLEQRGVPEDVTLVALYMAAGSDGTARCGLRTVVSGRWAEHVSRTLARGGVSCRVVSRPALLVALVEKKLWAALFWMMSAALGGATVGDIVTHHRADVAALVDELLPLLRAQLLRMGTAANRGRDDAAACDAAADGPQGHGAGADCAAVGGVEAAASLASARGDAGLGRGSGSVAPAGEGLVQWGGTGAGSTPFHEAAAALQAHGAVVDALVGYSESIAAAVPSKEMALREFAWRNGALLRLARTPLHCAWLRRAGVPPEVLAEYGA</sequence>
<accession>A0A835YDK0</accession>
<name>A0A835YDK0_9CHLO</name>
<gene>
    <name evidence="2" type="ORF">HYH03_002876</name>
</gene>
<dbReference type="OrthoDB" id="38730at2759"/>
<evidence type="ECO:0000256" key="1">
    <source>
        <dbReference type="SAM" id="MobiDB-lite"/>
    </source>
</evidence>
<evidence type="ECO:0000313" key="2">
    <source>
        <dbReference type="EMBL" id="KAG2499298.1"/>
    </source>
</evidence>
<organism evidence="2 3">
    <name type="scientific">Edaphochlamys debaryana</name>
    <dbReference type="NCBI Taxonomy" id="47281"/>
    <lineage>
        <taxon>Eukaryota</taxon>
        <taxon>Viridiplantae</taxon>
        <taxon>Chlorophyta</taxon>
        <taxon>core chlorophytes</taxon>
        <taxon>Chlorophyceae</taxon>
        <taxon>CS clade</taxon>
        <taxon>Chlamydomonadales</taxon>
        <taxon>Chlamydomonadales incertae sedis</taxon>
        <taxon>Edaphochlamys</taxon>
    </lineage>
</organism>
<evidence type="ECO:0000313" key="3">
    <source>
        <dbReference type="Proteomes" id="UP000612055"/>
    </source>
</evidence>
<feature type="region of interest" description="Disordered" evidence="1">
    <location>
        <begin position="1"/>
        <end position="23"/>
    </location>
</feature>
<dbReference type="PANTHER" id="PTHR34044">
    <property type="entry name" value="NUCLEAR PROTEIN"/>
    <property type="match status" value="1"/>
</dbReference>